<dbReference type="Proteomes" id="UP001457282">
    <property type="component" value="Unassembled WGS sequence"/>
</dbReference>
<accession>A0AAW1X779</accession>
<gene>
    <name evidence="1" type="ORF">M0R45_019229</name>
</gene>
<proteinExistence type="predicted"/>
<evidence type="ECO:0000313" key="1">
    <source>
        <dbReference type="EMBL" id="KAK9931976.1"/>
    </source>
</evidence>
<keyword evidence="2" id="KW-1185">Reference proteome</keyword>
<dbReference type="EMBL" id="JBEDUW010000004">
    <property type="protein sequence ID" value="KAK9931976.1"/>
    <property type="molecule type" value="Genomic_DNA"/>
</dbReference>
<comment type="caution">
    <text evidence="1">The sequence shown here is derived from an EMBL/GenBank/DDBJ whole genome shotgun (WGS) entry which is preliminary data.</text>
</comment>
<name>A0AAW1X779_RUBAR</name>
<protein>
    <submittedName>
        <fullName evidence="1">Uncharacterized protein</fullName>
    </submittedName>
</protein>
<reference evidence="1 2" key="1">
    <citation type="journal article" date="2023" name="G3 (Bethesda)">
        <title>A chromosome-length genome assembly and annotation of blackberry (Rubus argutus, cv. 'Hillquist').</title>
        <authorList>
            <person name="Bruna T."/>
            <person name="Aryal R."/>
            <person name="Dudchenko O."/>
            <person name="Sargent D.J."/>
            <person name="Mead D."/>
            <person name="Buti M."/>
            <person name="Cavallini A."/>
            <person name="Hytonen T."/>
            <person name="Andres J."/>
            <person name="Pham M."/>
            <person name="Weisz D."/>
            <person name="Mascagni F."/>
            <person name="Usai G."/>
            <person name="Natali L."/>
            <person name="Bassil N."/>
            <person name="Fernandez G.E."/>
            <person name="Lomsadze A."/>
            <person name="Armour M."/>
            <person name="Olukolu B."/>
            <person name="Poorten T."/>
            <person name="Britton C."/>
            <person name="Davik J."/>
            <person name="Ashrafi H."/>
            <person name="Aiden E.L."/>
            <person name="Borodovsky M."/>
            <person name="Worthington M."/>
        </authorList>
    </citation>
    <scope>NUCLEOTIDE SEQUENCE [LARGE SCALE GENOMIC DNA]</scope>
    <source>
        <strain evidence="1">PI 553951</strain>
    </source>
</reference>
<organism evidence="1 2">
    <name type="scientific">Rubus argutus</name>
    <name type="common">Southern blackberry</name>
    <dbReference type="NCBI Taxonomy" id="59490"/>
    <lineage>
        <taxon>Eukaryota</taxon>
        <taxon>Viridiplantae</taxon>
        <taxon>Streptophyta</taxon>
        <taxon>Embryophyta</taxon>
        <taxon>Tracheophyta</taxon>
        <taxon>Spermatophyta</taxon>
        <taxon>Magnoliopsida</taxon>
        <taxon>eudicotyledons</taxon>
        <taxon>Gunneridae</taxon>
        <taxon>Pentapetalae</taxon>
        <taxon>rosids</taxon>
        <taxon>fabids</taxon>
        <taxon>Rosales</taxon>
        <taxon>Rosaceae</taxon>
        <taxon>Rosoideae</taxon>
        <taxon>Rosoideae incertae sedis</taxon>
        <taxon>Rubus</taxon>
    </lineage>
</organism>
<evidence type="ECO:0000313" key="2">
    <source>
        <dbReference type="Proteomes" id="UP001457282"/>
    </source>
</evidence>
<dbReference type="AlphaFoldDB" id="A0AAW1X779"/>
<sequence>MVAATVNGGWADCWVLNGNNKEMATAEEKLRQLGITAVLIESSASAEERRRGARARELWLGCERKGLGKGRARPGYGGLGFDGCTGTGREGGREVMGGLGMKRQRNGFGE</sequence>